<evidence type="ECO:0000313" key="9">
    <source>
        <dbReference type="Proteomes" id="UP001143463"/>
    </source>
</evidence>
<evidence type="ECO:0000256" key="5">
    <source>
        <dbReference type="ARBA" id="ARBA00022857"/>
    </source>
</evidence>
<keyword evidence="5" id="KW-0521">NADP</keyword>
<dbReference type="InterPro" id="IPR050775">
    <property type="entry name" value="FAD-binding_Monooxygenases"/>
</dbReference>
<dbReference type="RefSeq" id="WP_037050685.1">
    <property type="nucleotide sequence ID" value="NZ_BAAAUZ010000032.1"/>
</dbReference>
<dbReference type="Proteomes" id="UP001143463">
    <property type="component" value="Unassembled WGS sequence"/>
</dbReference>
<evidence type="ECO:0000256" key="7">
    <source>
        <dbReference type="ARBA" id="ARBA00023033"/>
    </source>
</evidence>
<proteinExistence type="inferred from homology"/>
<keyword evidence="3" id="KW-0285">Flavoprotein</keyword>
<protein>
    <submittedName>
        <fullName evidence="8">Cyclohexanone monooxygenase</fullName>
    </submittedName>
</protein>
<accession>A0A9W6NZ58</accession>
<comment type="cofactor">
    <cofactor evidence="1">
        <name>FAD</name>
        <dbReference type="ChEBI" id="CHEBI:57692"/>
    </cofactor>
</comment>
<evidence type="ECO:0000256" key="4">
    <source>
        <dbReference type="ARBA" id="ARBA00022827"/>
    </source>
</evidence>
<dbReference type="Pfam" id="PF13738">
    <property type="entry name" value="Pyr_redox_3"/>
    <property type="match status" value="1"/>
</dbReference>
<dbReference type="PANTHER" id="PTHR43098">
    <property type="entry name" value="L-ORNITHINE N(5)-MONOOXYGENASE-RELATED"/>
    <property type="match status" value="1"/>
</dbReference>
<evidence type="ECO:0000256" key="1">
    <source>
        <dbReference type="ARBA" id="ARBA00001974"/>
    </source>
</evidence>
<dbReference type="PRINTS" id="PR00411">
    <property type="entry name" value="PNDRDTASEI"/>
</dbReference>
<dbReference type="GO" id="GO:0016709">
    <property type="term" value="F:oxidoreductase activity, acting on paired donors, with incorporation or reduction of molecular oxygen, NAD(P)H as one donor, and incorporation of one atom of oxygen"/>
    <property type="evidence" value="ECO:0007669"/>
    <property type="project" value="UniProtKB-ARBA"/>
</dbReference>
<reference evidence="8" key="2">
    <citation type="submission" date="2023-01" db="EMBL/GenBank/DDBJ databases">
        <authorList>
            <person name="Sun Q."/>
            <person name="Evtushenko L."/>
        </authorList>
    </citation>
    <scope>NUCLEOTIDE SEQUENCE</scope>
    <source>
        <strain evidence="8">VKM Ac-1069</strain>
    </source>
</reference>
<evidence type="ECO:0000256" key="6">
    <source>
        <dbReference type="ARBA" id="ARBA00023002"/>
    </source>
</evidence>
<sequence>MDNSNDVDVLIVGAGFAGLYQLTKARKLGLSARVIERGSGVGGTWYWNRYPGARCDTPSIFYSASYLPDLDQEWKWPEIYPRQPKILEYLEHIAERENLYPQITFNTSVVAAEWDDDSGRWTVRTDSGERIVARYVVMATGTLTAAKTPEVPGLDTFEGRWFHTGRWPHEEVDFRGRRVAIIGTGSTAVQAIPVVADAAESLTVVQRTPKFVVPAANRPLTAEEWLTTRVNYPLLRAKARYADFGTPLDSPEVELDKISEEERTAILEEHWQAGTFILFVTSYRSNSGIMNPAVNDILAEFARAKIREIVKDSRTAETLTPHGYPIGVNRLCIGTNFYETFNRDNVSLVDAREEPIVGITPEGFQTSRGHYAVDDLIFATGYDAMTGALTSIDITGRSGLLRETWSEGPSTYLGVLVSGYPNLFLVTGPGGPSVLSNAVVTGEQSVDFISTLIRHAELSGHQVVEADSTAEKSWMEHVAEVAQRSLYREAWKANAWYTGRNVPGKKVVFMPYAGGVGTYEQIWREVVADDFRGFSFASAAPGLQG</sequence>
<keyword evidence="9" id="KW-1185">Reference proteome</keyword>
<keyword evidence="7 8" id="KW-0503">Monooxygenase</keyword>
<organism evidence="8 9">
    <name type="scientific">Pseudonocardia halophobica</name>
    <dbReference type="NCBI Taxonomy" id="29401"/>
    <lineage>
        <taxon>Bacteria</taxon>
        <taxon>Bacillati</taxon>
        <taxon>Actinomycetota</taxon>
        <taxon>Actinomycetes</taxon>
        <taxon>Pseudonocardiales</taxon>
        <taxon>Pseudonocardiaceae</taxon>
        <taxon>Pseudonocardia</taxon>
    </lineage>
</organism>
<keyword evidence="6" id="KW-0560">Oxidoreductase</keyword>
<dbReference type="InterPro" id="IPR036188">
    <property type="entry name" value="FAD/NAD-bd_sf"/>
</dbReference>
<comment type="caution">
    <text evidence="8">The sequence shown here is derived from an EMBL/GenBank/DDBJ whole genome shotgun (WGS) entry which is preliminary data.</text>
</comment>
<comment type="similarity">
    <text evidence="2">Belongs to the FAD-binding monooxygenase family.</text>
</comment>
<keyword evidence="4" id="KW-0274">FAD</keyword>
<evidence type="ECO:0000256" key="3">
    <source>
        <dbReference type="ARBA" id="ARBA00022630"/>
    </source>
</evidence>
<dbReference type="Gene3D" id="3.50.50.60">
    <property type="entry name" value="FAD/NAD(P)-binding domain"/>
    <property type="match status" value="2"/>
</dbReference>
<name>A0A9W6NZ58_9PSEU</name>
<dbReference type="PANTHER" id="PTHR43098:SF3">
    <property type="entry name" value="L-ORNITHINE N(5)-MONOOXYGENASE-RELATED"/>
    <property type="match status" value="1"/>
</dbReference>
<evidence type="ECO:0000313" key="8">
    <source>
        <dbReference type="EMBL" id="GLL14426.1"/>
    </source>
</evidence>
<gene>
    <name evidence="8" type="ORF">GCM10017577_55730</name>
</gene>
<evidence type="ECO:0000256" key="2">
    <source>
        <dbReference type="ARBA" id="ARBA00010139"/>
    </source>
</evidence>
<reference evidence="8" key="1">
    <citation type="journal article" date="2014" name="Int. J. Syst. Evol. Microbiol.">
        <title>Complete genome sequence of Corynebacterium casei LMG S-19264T (=DSM 44701T), isolated from a smear-ripened cheese.</title>
        <authorList>
            <consortium name="US DOE Joint Genome Institute (JGI-PGF)"/>
            <person name="Walter F."/>
            <person name="Albersmeier A."/>
            <person name="Kalinowski J."/>
            <person name="Ruckert C."/>
        </authorList>
    </citation>
    <scope>NUCLEOTIDE SEQUENCE</scope>
    <source>
        <strain evidence="8">VKM Ac-1069</strain>
    </source>
</reference>
<dbReference type="EMBL" id="BSFQ01000032">
    <property type="protein sequence ID" value="GLL14426.1"/>
    <property type="molecule type" value="Genomic_DNA"/>
</dbReference>
<dbReference type="AlphaFoldDB" id="A0A9W6NZ58"/>
<dbReference type="SUPFAM" id="SSF51905">
    <property type="entry name" value="FAD/NAD(P)-binding domain"/>
    <property type="match status" value="3"/>
</dbReference>